<dbReference type="InterPro" id="IPR036412">
    <property type="entry name" value="HAD-like_sf"/>
</dbReference>
<keyword evidence="7" id="KW-0479">Metal-binding</keyword>
<evidence type="ECO:0000256" key="9">
    <source>
        <dbReference type="ARBA" id="ARBA00022842"/>
    </source>
</evidence>
<dbReference type="HOGENOM" id="CLU_036368_2_1_1"/>
<dbReference type="RefSeq" id="XP_002108554.1">
    <property type="nucleotide sequence ID" value="XM_002108518.1"/>
</dbReference>
<dbReference type="GO" id="GO:0000287">
    <property type="term" value="F:magnesium ion binding"/>
    <property type="evidence" value="ECO:0000318"/>
    <property type="project" value="GO_Central"/>
</dbReference>
<organism evidence="13 14">
    <name type="scientific">Trichoplax adhaerens</name>
    <name type="common">Trichoplax reptans</name>
    <dbReference type="NCBI Taxonomy" id="10228"/>
    <lineage>
        <taxon>Eukaryota</taxon>
        <taxon>Metazoa</taxon>
        <taxon>Placozoa</taxon>
        <taxon>Uniplacotomia</taxon>
        <taxon>Trichoplacea</taxon>
        <taxon>Trichoplacidae</taxon>
        <taxon>Trichoplax</taxon>
    </lineage>
</organism>
<evidence type="ECO:0000256" key="5">
    <source>
        <dbReference type="ARBA" id="ARBA00015196"/>
    </source>
</evidence>
<dbReference type="InterPro" id="IPR004469">
    <property type="entry name" value="PSP"/>
</dbReference>
<gene>
    <name evidence="13" type="ORF">TRIADDRAFT_49601</name>
</gene>
<reference evidence="13 14" key="1">
    <citation type="journal article" date="2008" name="Nature">
        <title>The Trichoplax genome and the nature of placozoans.</title>
        <authorList>
            <person name="Srivastava M."/>
            <person name="Begovic E."/>
            <person name="Chapman J."/>
            <person name="Putnam N.H."/>
            <person name="Hellsten U."/>
            <person name="Kawashima T."/>
            <person name="Kuo A."/>
            <person name="Mitros T."/>
            <person name="Salamov A."/>
            <person name="Carpenter M.L."/>
            <person name="Signorovitch A.Y."/>
            <person name="Moreno M.A."/>
            <person name="Kamm K."/>
            <person name="Grimwood J."/>
            <person name="Schmutz J."/>
            <person name="Shapiro H."/>
            <person name="Grigoriev I.V."/>
            <person name="Buss L.W."/>
            <person name="Schierwater B."/>
            <person name="Dellaporta S.L."/>
            <person name="Rokhsar D.S."/>
        </authorList>
    </citation>
    <scope>NUCLEOTIDE SEQUENCE [LARGE SCALE GENOMIC DNA]</scope>
    <source>
        <strain evidence="13 14">Grell-BS-1999</strain>
    </source>
</reference>
<evidence type="ECO:0000256" key="3">
    <source>
        <dbReference type="ARBA" id="ARBA00009184"/>
    </source>
</evidence>
<evidence type="ECO:0000256" key="2">
    <source>
        <dbReference type="ARBA" id="ARBA00005135"/>
    </source>
</evidence>
<dbReference type="CDD" id="cd04309">
    <property type="entry name" value="HAD_PSP_eu"/>
    <property type="match status" value="1"/>
</dbReference>
<dbReference type="Gene3D" id="1.10.150.210">
    <property type="entry name" value="Phosphoserine phosphatase, domain 2"/>
    <property type="match status" value="1"/>
</dbReference>
<keyword evidence="14" id="KW-1185">Reference proteome</keyword>
<dbReference type="eggNOG" id="KOG1615">
    <property type="taxonomic scope" value="Eukaryota"/>
</dbReference>
<dbReference type="Pfam" id="PF00702">
    <property type="entry name" value="Hydrolase"/>
    <property type="match status" value="1"/>
</dbReference>
<protein>
    <recommendedName>
        <fullName evidence="5">Phosphoserine phosphatase</fullName>
        <ecNumber evidence="4">3.1.3.3</ecNumber>
    </recommendedName>
    <alternativeName>
        <fullName evidence="11">O-phosphoserine phosphohydrolase</fullName>
    </alternativeName>
</protein>
<sequence>MSSKEEVVQVWKAADAVCFDVDSTVCIDEGLDKLADYCGVGEQVKDLTNKAMGGTTTFREALKQRLDIFKPNQQTLQKFVEANPPQLTPGLSDVVRTLQERGTKVYLVSGGLRAIIEPVATVLNIPFENIFANRLLFFYNGEYAGFDESQPTSESGGKPRVVAHLKSLYNYKNVVMIGDGATDMEACPPADAFIGFGGNVVREKVKNGAKWFATDMAELYEALKSA</sequence>
<comment type="pathway">
    <text evidence="2">Amino-acid biosynthesis; L-serine biosynthesis; L-serine from 3-phospho-D-glycerate: step 3/3.</text>
</comment>
<dbReference type="EMBL" id="DS985241">
    <property type="protein sequence ID" value="EDV29352.1"/>
    <property type="molecule type" value="Genomic_DNA"/>
</dbReference>
<dbReference type="FunCoup" id="B3RK08">
    <property type="interactions" value="841"/>
</dbReference>
<evidence type="ECO:0000256" key="7">
    <source>
        <dbReference type="ARBA" id="ARBA00022723"/>
    </source>
</evidence>
<dbReference type="STRING" id="10228.B3RK08"/>
<dbReference type="InterPro" id="IPR050582">
    <property type="entry name" value="HAD-like_SerB"/>
</dbReference>
<dbReference type="GeneID" id="6749768"/>
<keyword evidence="9" id="KW-0460">Magnesium</keyword>
<keyword evidence="6" id="KW-0028">Amino-acid biosynthesis</keyword>
<name>B3RK08_TRIAD</name>
<dbReference type="GO" id="GO:0006564">
    <property type="term" value="P:L-serine biosynthetic process"/>
    <property type="evidence" value="ECO:0000318"/>
    <property type="project" value="GO_Central"/>
</dbReference>
<dbReference type="GO" id="GO:0036424">
    <property type="term" value="F:L-phosphoserine phosphatase activity"/>
    <property type="evidence" value="ECO:0000318"/>
    <property type="project" value="GO_Central"/>
</dbReference>
<proteinExistence type="inferred from homology"/>
<comment type="cofactor">
    <cofactor evidence="1">
        <name>Mg(2+)</name>
        <dbReference type="ChEBI" id="CHEBI:18420"/>
    </cofactor>
</comment>
<dbReference type="OrthoDB" id="27226at2759"/>
<dbReference type="OMA" id="ANYFIGF"/>
<dbReference type="GO" id="GO:0005737">
    <property type="term" value="C:cytoplasm"/>
    <property type="evidence" value="ECO:0000318"/>
    <property type="project" value="GO_Central"/>
</dbReference>
<dbReference type="InParanoid" id="B3RK08"/>
<evidence type="ECO:0000256" key="4">
    <source>
        <dbReference type="ARBA" id="ARBA00012640"/>
    </source>
</evidence>
<dbReference type="PhylomeDB" id="B3RK08"/>
<dbReference type="NCBIfam" id="TIGR01488">
    <property type="entry name" value="HAD-SF-IB"/>
    <property type="match status" value="1"/>
</dbReference>
<dbReference type="KEGG" id="tad:TRIADDRAFT_49601"/>
<dbReference type="Proteomes" id="UP000009022">
    <property type="component" value="Unassembled WGS sequence"/>
</dbReference>
<evidence type="ECO:0000313" key="14">
    <source>
        <dbReference type="Proteomes" id="UP000009022"/>
    </source>
</evidence>
<dbReference type="CTD" id="6749768"/>
<dbReference type="UniPathway" id="UPA00135">
    <property type="reaction ID" value="UER00198"/>
</dbReference>
<evidence type="ECO:0000256" key="11">
    <source>
        <dbReference type="ARBA" id="ARBA00031693"/>
    </source>
</evidence>
<evidence type="ECO:0000313" key="13">
    <source>
        <dbReference type="EMBL" id="EDV29352.1"/>
    </source>
</evidence>
<accession>B3RK08</accession>
<dbReference type="FunFam" id="3.40.50.1000:FF:000077">
    <property type="entry name" value="Phosphoserine phosphatase, chloroplastic"/>
    <property type="match status" value="1"/>
</dbReference>
<evidence type="ECO:0000256" key="10">
    <source>
        <dbReference type="ARBA" id="ARBA00023299"/>
    </source>
</evidence>
<evidence type="ECO:0000256" key="6">
    <source>
        <dbReference type="ARBA" id="ARBA00022605"/>
    </source>
</evidence>
<dbReference type="EC" id="3.1.3.3" evidence="4"/>
<evidence type="ECO:0000256" key="1">
    <source>
        <dbReference type="ARBA" id="ARBA00001946"/>
    </source>
</evidence>
<dbReference type="Gene3D" id="3.40.50.1000">
    <property type="entry name" value="HAD superfamily/HAD-like"/>
    <property type="match status" value="1"/>
</dbReference>
<dbReference type="PANTHER" id="PTHR43344">
    <property type="entry name" value="PHOSPHOSERINE PHOSPHATASE"/>
    <property type="match status" value="1"/>
</dbReference>
<dbReference type="PANTHER" id="PTHR43344:SF2">
    <property type="entry name" value="PHOSPHOSERINE PHOSPHATASE"/>
    <property type="match status" value="1"/>
</dbReference>
<dbReference type="SUPFAM" id="SSF56784">
    <property type="entry name" value="HAD-like"/>
    <property type="match status" value="1"/>
</dbReference>
<keyword evidence="10" id="KW-0718">Serine biosynthesis</keyword>
<dbReference type="InterPro" id="IPR023214">
    <property type="entry name" value="HAD_sf"/>
</dbReference>
<comment type="similarity">
    <text evidence="3">Belongs to the HAD-like hydrolase superfamily. SerB family.</text>
</comment>
<evidence type="ECO:0000256" key="12">
    <source>
        <dbReference type="PIRSR" id="PIRSR604469-1"/>
    </source>
</evidence>
<feature type="active site" description="Nucleophile" evidence="12">
    <location>
        <position position="20"/>
    </location>
</feature>
<keyword evidence="8" id="KW-0378">Hydrolase</keyword>
<evidence type="ECO:0000256" key="8">
    <source>
        <dbReference type="ARBA" id="ARBA00022801"/>
    </source>
</evidence>
<feature type="active site" description="Proton donor" evidence="12">
    <location>
        <position position="22"/>
    </location>
</feature>
<dbReference type="AlphaFoldDB" id="B3RK08"/>
<dbReference type="NCBIfam" id="TIGR00338">
    <property type="entry name" value="serB"/>
    <property type="match status" value="1"/>
</dbReference>